<protein>
    <submittedName>
        <fullName evidence="4">TetR/AcrR family transcriptional regulator</fullName>
    </submittedName>
</protein>
<proteinExistence type="predicted"/>
<dbReference type="PROSITE" id="PS50977">
    <property type="entry name" value="HTH_TETR_2"/>
    <property type="match status" value="1"/>
</dbReference>
<dbReference type="GeneID" id="75116340"/>
<evidence type="ECO:0000259" key="3">
    <source>
        <dbReference type="PROSITE" id="PS50977"/>
    </source>
</evidence>
<sequence length="212" mass="24869">MVDIRIINTKSQLKAALFECLKEKSLREVKIKDIISVSGVSTRTFYQYYSDVDNLIEEIEKEFIEGYRKSIEKDRDVILDVDYSLPIEKQFETVLNSAKNTIAFCFERKEEIQTLLSDNGDIRFYNLIYKTSCDEFLKRATTMKSTSGIKLSSKQRLLFDINVQVFVHCMIDLVSVLLKYDDRLSPYDVRQSIFDFLHKTPLDRINEIIQDN</sequence>
<dbReference type="GO" id="GO:0003677">
    <property type="term" value="F:DNA binding"/>
    <property type="evidence" value="ECO:0007669"/>
    <property type="project" value="UniProtKB-UniRule"/>
</dbReference>
<dbReference type="SUPFAM" id="SSF46689">
    <property type="entry name" value="Homeodomain-like"/>
    <property type="match status" value="1"/>
</dbReference>
<dbReference type="Proteomes" id="UP000309117">
    <property type="component" value="Unassembled WGS sequence"/>
</dbReference>
<accession>A0A4S2BIV7</accession>
<evidence type="ECO:0000313" key="4">
    <source>
        <dbReference type="EMBL" id="TGY14656.1"/>
    </source>
</evidence>
<feature type="DNA-binding region" description="H-T-H motif" evidence="2">
    <location>
        <begin position="30"/>
        <end position="49"/>
    </location>
</feature>
<dbReference type="InterPro" id="IPR001647">
    <property type="entry name" value="HTH_TetR"/>
</dbReference>
<comment type="caution">
    <text evidence="4">The sequence shown here is derived from an EMBL/GenBank/DDBJ whole genome shotgun (WGS) entry which is preliminary data.</text>
</comment>
<dbReference type="Gene3D" id="1.10.357.10">
    <property type="entry name" value="Tetracycline Repressor, domain 2"/>
    <property type="match status" value="1"/>
</dbReference>
<dbReference type="EMBL" id="SRYV01000010">
    <property type="protein sequence ID" value="TGY14656.1"/>
    <property type="molecule type" value="Genomic_DNA"/>
</dbReference>
<evidence type="ECO:0000313" key="5">
    <source>
        <dbReference type="Proteomes" id="UP000309117"/>
    </source>
</evidence>
<dbReference type="RefSeq" id="WP_004046157.1">
    <property type="nucleotide sequence ID" value="NZ_AQFR02000003.1"/>
</dbReference>
<feature type="domain" description="HTH tetR-type" evidence="3">
    <location>
        <begin position="7"/>
        <end position="67"/>
    </location>
</feature>
<dbReference type="InterPro" id="IPR009057">
    <property type="entry name" value="Homeodomain-like_sf"/>
</dbReference>
<name>A0A4S2BIV7_9LACO</name>
<keyword evidence="1 2" id="KW-0238">DNA-binding</keyword>
<evidence type="ECO:0000256" key="2">
    <source>
        <dbReference type="PROSITE-ProRule" id="PRU00335"/>
    </source>
</evidence>
<gene>
    <name evidence="4" type="ORF">E5351_06315</name>
</gene>
<evidence type="ECO:0000256" key="1">
    <source>
        <dbReference type="ARBA" id="ARBA00023125"/>
    </source>
</evidence>
<dbReference type="AlphaFoldDB" id="A0A4S2BIV7"/>
<organism evidence="4 5">
    <name type="scientific">Lactobacillus intestinalis</name>
    <dbReference type="NCBI Taxonomy" id="151781"/>
    <lineage>
        <taxon>Bacteria</taxon>
        <taxon>Bacillati</taxon>
        <taxon>Bacillota</taxon>
        <taxon>Bacilli</taxon>
        <taxon>Lactobacillales</taxon>
        <taxon>Lactobacillaceae</taxon>
        <taxon>Lactobacillus</taxon>
    </lineage>
</organism>
<reference evidence="4 5" key="1">
    <citation type="submission" date="2019-04" db="EMBL/GenBank/DDBJ databases">
        <title>Microbes associate with the intestines of laboratory mice.</title>
        <authorList>
            <person name="Navarre W."/>
            <person name="Wong E."/>
            <person name="Huang K."/>
            <person name="Tropini C."/>
            <person name="Ng K."/>
            <person name="Yu B."/>
        </authorList>
    </citation>
    <scope>NUCLEOTIDE SEQUENCE [LARGE SCALE GENOMIC DNA]</scope>
    <source>
        <strain evidence="4 5">NM61_E11</strain>
    </source>
</reference>